<reference evidence="1 2" key="1">
    <citation type="submission" date="2018-01" db="EMBL/GenBank/DDBJ databases">
        <title>Genomic Encyclopedia of Type Strains, Phase I: the one thousand microbial genomes (KMG-I) project.</title>
        <authorList>
            <person name="Goeker M."/>
        </authorList>
    </citation>
    <scope>NUCLEOTIDE SEQUENCE [LARGE SCALE GENOMIC DNA]</scope>
    <source>
        <strain evidence="1 2">DSM 17960</strain>
    </source>
</reference>
<accession>A0A2S4N502</accession>
<dbReference type="Proteomes" id="UP000237056">
    <property type="component" value="Unassembled WGS sequence"/>
</dbReference>
<dbReference type="OrthoDB" id="1190041at2"/>
<protein>
    <submittedName>
        <fullName evidence="1">Uncharacterized protein</fullName>
    </submittedName>
</protein>
<dbReference type="EMBL" id="PQNY01000020">
    <property type="protein sequence ID" value="POS00822.1"/>
    <property type="molecule type" value="Genomic_DNA"/>
</dbReference>
<dbReference type="RefSeq" id="WP_103726960.1">
    <property type="nucleotide sequence ID" value="NZ_PQNY01000020.1"/>
</dbReference>
<evidence type="ECO:0000313" key="2">
    <source>
        <dbReference type="Proteomes" id="UP000237056"/>
    </source>
</evidence>
<proteinExistence type="predicted"/>
<dbReference type="AlphaFoldDB" id="A0A2S4N502"/>
<organism evidence="1 2">
    <name type="scientific">Flavobacterium croceum DSM 17960</name>
    <dbReference type="NCBI Taxonomy" id="1121886"/>
    <lineage>
        <taxon>Bacteria</taxon>
        <taxon>Pseudomonadati</taxon>
        <taxon>Bacteroidota</taxon>
        <taxon>Flavobacteriia</taxon>
        <taxon>Flavobacteriales</taxon>
        <taxon>Flavobacteriaceae</taxon>
        <taxon>Flavobacterium</taxon>
    </lineage>
</organism>
<evidence type="ECO:0000313" key="1">
    <source>
        <dbReference type="EMBL" id="POS00822.1"/>
    </source>
</evidence>
<dbReference type="PROSITE" id="PS51257">
    <property type="entry name" value="PROKAR_LIPOPROTEIN"/>
    <property type="match status" value="1"/>
</dbReference>
<name>A0A2S4N502_9FLAO</name>
<sequence length="609" mass="67759">MKNLLKIIASVVLFVFASCEQESLENFDGSTKNQRTIKKVTYEEMSKNQKLLDKLSSVNSKYNILYNNAKLVAASDGSFYIDTNLATYVEESNGYHSYTFQIFRDSTAFYLENLVLNYSVSDSAYSVYLIQYDINEQEYQDIISGVADNSLKSKIFLTQLDDNVINTSTILSKNGNTSYCPNCGCASFYDGYIFNGINDDGSIDWLEHICPGSGGSGGTTSSSGSSESPTVGSGYVPGYGIGVTPTPGSVNTNGLLGGGNNTPNTKPIVTVPTNLTSTDGANATVSYLVNLLSLNTPQATWLNHNTQVANQILNFLSQNNSSQESKEFVNEFIIQCINNPNLHLDFEASLKSPSFVDLNFDVSTPEGAKLKEVNDALMTSSEFRRLFYNLFSEIPQLSVKLTIGNIDQSNAVGYIYGNCHSVYNTNSLYMYNEITIDRQGLLTKSKMNIALFVLHEYIHAYLNVKFRKPPIGFSISQINSMDFVNCVNTYYNGFSGAQSQHNFFVDFMIPTIVEILSDIKNILITSQEASQIENPIDGGAILYQPMNGNPLTPSDIQIPWNWNTFLYYFSYQGLQNCSAFPFSIYPNLITSGDYYYHWYNGCYNTIFNP</sequence>
<comment type="caution">
    <text evidence="1">The sequence shown here is derived from an EMBL/GenBank/DDBJ whole genome shotgun (WGS) entry which is preliminary data.</text>
</comment>
<keyword evidence="2" id="KW-1185">Reference proteome</keyword>
<gene>
    <name evidence="1" type="ORF">Q361_1207</name>
</gene>